<evidence type="ECO:0000313" key="2">
    <source>
        <dbReference type="Proteomes" id="UP000291084"/>
    </source>
</evidence>
<gene>
    <name evidence="1" type="primary">Vigan.11G133800</name>
    <name evidence="1" type="ORF">VIGAN_11133800</name>
</gene>
<dbReference type="EMBL" id="AP015044">
    <property type="protein sequence ID" value="BAU01954.1"/>
    <property type="molecule type" value="Genomic_DNA"/>
</dbReference>
<dbReference type="AlphaFoldDB" id="A0A0S3T9Q2"/>
<organism evidence="1 2">
    <name type="scientific">Vigna angularis var. angularis</name>
    <dbReference type="NCBI Taxonomy" id="157739"/>
    <lineage>
        <taxon>Eukaryota</taxon>
        <taxon>Viridiplantae</taxon>
        <taxon>Streptophyta</taxon>
        <taxon>Embryophyta</taxon>
        <taxon>Tracheophyta</taxon>
        <taxon>Spermatophyta</taxon>
        <taxon>Magnoliopsida</taxon>
        <taxon>eudicotyledons</taxon>
        <taxon>Gunneridae</taxon>
        <taxon>Pentapetalae</taxon>
        <taxon>rosids</taxon>
        <taxon>fabids</taxon>
        <taxon>Fabales</taxon>
        <taxon>Fabaceae</taxon>
        <taxon>Papilionoideae</taxon>
        <taxon>50 kb inversion clade</taxon>
        <taxon>NPAAA clade</taxon>
        <taxon>indigoferoid/millettioid clade</taxon>
        <taxon>Phaseoleae</taxon>
        <taxon>Vigna</taxon>
    </lineage>
</organism>
<protein>
    <submittedName>
        <fullName evidence="1">Uncharacterized protein</fullName>
    </submittedName>
</protein>
<dbReference type="Proteomes" id="UP000291084">
    <property type="component" value="Chromosome 11"/>
</dbReference>
<evidence type="ECO:0000313" key="1">
    <source>
        <dbReference type="EMBL" id="BAU01954.1"/>
    </source>
</evidence>
<keyword evidence="2" id="KW-1185">Reference proteome</keyword>
<sequence>MKPDKHRGSFTKGRVRMKIESFKIKMLNFLTKREKACKADHPLDLKEAFSKFARGGSQMNKDQRRRGFG</sequence>
<name>A0A0S3T9Q2_PHAAN</name>
<proteinExistence type="predicted"/>
<accession>A0A0S3T9Q2</accession>
<reference evidence="1 2" key="1">
    <citation type="journal article" date="2015" name="Sci. Rep.">
        <title>The power of single molecule real-time sequencing technology in the de novo assembly of a eukaryotic genome.</title>
        <authorList>
            <person name="Sakai H."/>
            <person name="Naito K."/>
            <person name="Ogiso-Tanaka E."/>
            <person name="Takahashi Y."/>
            <person name="Iseki K."/>
            <person name="Muto C."/>
            <person name="Satou K."/>
            <person name="Teruya K."/>
            <person name="Shiroma A."/>
            <person name="Shimoji M."/>
            <person name="Hirano T."/>
            <person name="Itoh T."/>
            <person name="Kaga A."/>
            <person name="Tomooka N."/>
        </authorList>
    </citation>
    <scope>NUCLEOTIDE SEQUENCE [LARGE SCALE GENOMIC DNA]</scope>
    <source>
        <strain evidence="2">cv. Shumari</strain>
    </source>
</reference>